<dbReference type="InterPro" id="IPR039340">
    <property type="entry name" value="Tfc4/TFIIIC-102/Sfc4"/>
</dbReference>
<evidence type="ECO:0000313" key="1">
    <source>
        <dbReference type="EMBL" id="KIJ92834.1"/>
    </source>
</evidence>
<reference evidence="1 2" key="1">
    <citation type="submission" date="2014-04" db="EMBL/GenBank/DDBJ databases">
        <authorList>
            <consortium name="DOE Joint Genome Institute"/>
            <person name="Kuo A."/>
            <person name="Kohler A."/>
            <person name="Nagy L.G."/>
            <person name="Floudas D."/>
            <person name="Copeland A."/>
            <person name="Barry K.W."/>
            <person name="Cichocki N."/>
            <person name="Veneault-Fourrey C."/>
            <person name="LaButti K."/>
            <person name="Lindquist E.A."/>
            <person name="Lipzen A."/>
            <person name="Lundell T."/>
            <person name="Morin E."/>
            <person name="Murat C."/>
            <person name="Sun H."/>
            <person name="Tunlid A."/>
            <person name="Henrissat B."/>
            <person name="Grigoriev I.V."/>
            <person name="Hibbett D.S."/>
            <person name="Martin F."/>
            <person name="Nordberg H.P."/>
            <person name="Cantor M.N."/>
            <person name="Hua S.X."/>
        </authorList>
    </citation>
    <scope>NUCLEOTIDE SEQUENCE [LARGE SCALE GENOMIC DNA]</scope>
    <source>
        <strain evidence="1 2">LaAM-08-1</strain>
    </source>
</reference>
<dbReference type="PANTHER" id="PTHR23082">
    <property type="entry name" value="TRANSCRIPTION INITIATION FACTOR IIIC TFIIIC , POLYPEPTIDE 3-RELATED"/>
    <property type="match status" value="1"/>
</dbReference>
<dbReference type="HOGENOM" id="CLU_1170801_0_0_1"/>
<dbReference type="EMBL" id="KN838881">
    <property type="protein sequence ID" value="KIJ92834.1"/>
    <property type="molecule type" value="Genomic_DNA"/>
</dbReference>
<dbReference type="OrthoDB" id="9991317at2759"/>
<accession>A0A0C9WIF1</accession>
<sequence>MKIWNKGRRRFSLGLWRLTFDNADEWDRLARQSREHGYNQQALYCYRKVYSLDSTSVDVLWDRASLEKDIGDFRTARNAFTAIIKRFPHDLTVLRELHTILVELSELPTCADLLQATFEHYQYIYPTLSETIFTQLDLTIRRGTRWLQGRAEQRYWDLREDDRVAREKCDWGGRWDTGRGIDQKRKRKYVFLRYRFRIFVSGSEFRVPSGWLPAASVSHFVHVTSASRQHHAIVSCD</sequence>
<reference evidence="2" key="2">
    <citation type="submission" date="2015-01" db="EMBL/GenBank/DDBJ databases">
        <title>Evolutionary Origins and Diversification of the Mycorrhizal Mutualists.</title>
        <authorList>
            <consortium name="DOE Joint Genome Institute"/>
            <consortium name="Mycorrhizal Genomics Consortium"/>
            <person name="Kohler A."/>
            <person name="Kuo A."/>
            <person name="Nagy L.G."/>
            <person name="Floudas D."/>
            <person name="Copeland A."/>
            <person name="Barry K.W."/>
            <person name="Cichocki N."/>
            <person name="Veneault-Fourrey C."/>
            <person name="LaButti K."/>
            <person name="Lindquist E.A."/>
            <person name="Lipzen A."/>
            <person name="Lundell T."/>
            <person name="Morin E."/>
            <person name="Murat C."/>
            <person name="Riley R."/>
            <person name="Ohm R."/>
            <person name="Sun H."/>
            <person name="Tunlid A."/>
            <person name="Henrissat B."/>
            <person name="Grigoriev I.V."/>
            <person name="Hibbett D.S."/>
            <person name="Martin F."/>
        </authorList>
    </citation>
    <scope>NUCLEOTIDE SEQUENCE [LARGE SCALE GENOMIC DNA]</scope>
    <source>
        <strain evidence="2">LaAM-08-1</strain>
    </source>
</reference>
<evidence type="ECO:0000313" key="2">
    <source>
        <dbReference type="Proteomes" id="UP000054477"/>
    </source>
</evidence>
<dbReference type="Gene3D" id="1.25.40.10">
    <property type="entry name" value="Tetratricopeptide repeat domain"/>
    <property type="match status" value="1"/>
</dbReference>
<dbReference type="InterPro" id="IPR011990">
    <property type="entry name" value="TPR-like_helical_dom_sf"/>
</dbReference>
<organism evidence="1 2">
    <name type="scientific">Laccaria amethystina LaAM-08-1</name>
    <dbReference type="NCBI Taxonomy" id="1095629"/>
    <lineage>
        <taxon>Eukaryota</taxon>
        <taxon>Fungi</taxon>
        <taxon>Dikarya</taxon>
        <taxon>Basidiomycota</taxon>
        <taxon>Agaricomycotina</taxon>
        <taxon>Agaricomycetes</taxon>
        <taxon>Agaricomycetidae</taxon>
        <taxon>Agaricales</taxon>
        <taxon>Agaricineae</taxon>
        <taxon>Hydnangiaceae</taxon>
        <taxon>Laccaria</taxon>
    </lineage>
</organism>
<evidence type="ECO:0008006" key="3">
    <source>
        <dbReference type="Google" id="ProtNLM"/>
    </source>
</evidence>
<dbReference type="GO" id="GO:0006383">
    <property type="term" value="P:transcription by RNA polymerase III"/>
    <property type="evidence" value="ECO:0007669"/>
    <property type="project" value="InterPro"/>
</dbReference>
<dbReference type="Proteomes" id="UP000054477">
    <property type="component" value="Unassembled WGS sequence"/>
</dbReference>
<gene>
    <name evidence="1" type="ORF">K443DRAFT_420328</name>
</gene>
<keyword evidence="2" id="KW-1185">Reference proteome</keyword>
<dbReference type="SUPFAM" id="SSF48452">
    <property type="entry name" value="TPR-like"/>
    <property type="match status" value="1"/>
</dbReference>
<proteinExistence type="predicted"/>
<dbReference type="STRING" id="1095629.A0A0C9WIF1"/>
<dbReference type="PANTHER" id="PTHR23082:SF0">
    <property type="entry name" value="GENERAL TRANSCRIPTION FACTOR 3C POLYPEPTIDE 3"/>
    <property type="match status" value="1"/>
</dbReference>
<protein>
    <recommendedName>
        <fullName evidence="3">ER membrane protein complex subunit 2</fullName>
    </recommendedName>
</protein>
<dbReference type="AlphaFoldDB" id="A0A0C9WIF1"/>
<name>A0A0C9WIF1_9AGAR</name>
<dbReference type="GO" id="GO:0000127">
    <property type="term" value="C:transcription factor TFIIIC complex"/>
    <property type="evidence" value="ECO:0007669"/>
    <property type="project" value="TreeGrafter"/>
</dbReference>